<name>A0AAN0K4H3_AMPQE</name>
<accession>A0AAN0K4H3</accession>
<reference evidence="1" key="2">
    <citation type="submission" date="2024-06" db="UniProtKB">
        <authorList>
            <consortium name="EnsemblMetazoa"/>
        </authorList>
    </citation>
    <scope>IDENTIFICATION</scope>
</reference>
<dbReference type="GeneID" id="109593413"/>
<dbReference type="AlphaFoldDB" id="A0AAN0K4H3"/>
<keyword evidence="2" id="KW-1185">Reference proteome</keyword>
<proteinExistence type="predicted"/>
<evidence type="ECO:0000313" key="2">
    <source>
        <dbReference type="Proteomes" id="UP000007879"/>
    </source>
</evidence>
<evidence type="ECO:0000313" key="1">
    <source>
        <dbReference type="EnsemblMetazoa" id="XP_019864062.1"/>
    </source>
</evidence>
<dbReference type="EnsemblMetazoa" id="XM_020008503.1">
    <property type="protein sequence ID" value="XP_019864062.1"/>
    <property type="gene ID" value="LOC109593413"/>
</dbReference>
<dbReference type="Proteomes" id="UP000007879">
    <property type="component" value="Unassembled WGS sequence"/>
</dbReference>
<protein>
    <submittedName>
        <fullName evidence="1">Uncharacterized protein</fullName>
    </submittedName>
</protein>
<organism evidence="1 2">
    <name type="scientific">Amphimedon queenslandica</name>
    <name type="common">Sponge</name>
    <dbReference type="NCBI Taxonomy" id="400682"/>
    <lineage>
        <taxon>Eukaryota</taxon>
        <taxon>Metazoa</taxon>
        <taxon>Porifera</taxon>
        <taxon>Demospongiae</taxon>
        <taxon>Heteroscleromorpha</taxon>
        <taxon>Haplosclerida</taxon>
        <taxon>Niphatidae</taxon>
        <taxon>Amphimedon</taxon>
    </lineage>
</organism>
<sequence>MYLSVNVKPHSDETGIIYDLSVHEDCSSLQTQFEVLLVDGVAQGVLSPLCDAYNAIGITLFFQESHEKLKKDKTLTDVEEDVNARLVELKEANFDHRLKVMLEMLNFKDIVPKDSIKLVEEILRKDDEGKWWTLDLHIHSLPTIDLICHVHIKYNL</sequence>
<reference evidence="2" key="1">
    <citation type="journal article" date="2010" name="Nature">
        <title>The Amphimedon queenslandica genome and the evolution of animal complexity.</title>
        <authorList>
            <person name="Srivastava M."/>
            <person name="Simakov O."/>
            <person name="Chapman J."/>
            <person name="Fahey B."/>
            <person name="Gauthier M.E."/>
            <person name="Mitros T."/>
            <person name="Richards G.S."/>
            <person name="Conaco C."/>
            <person name="Dacre M."/>
            <person name="Hellsten U."/>
            <person name="Larroux C."/>
            <person name="Putnam N.H."/>
            <person name="Stanke M."/>
            <person name="Adamska M."/>
            <person name="Darling A."/>
            <person name="Degnan S.M."/>
            <person name="Oakley T.H."/>
            <person name="Plachetzki D.C."/>
            <person name="Zhai Y."/>
            <person name="Adamski M."/>
            <person name="Calcino A."/>
            <person name="Cummins S.F."/>
            <person name="Goodstein D.M."/>
            <person name="Harris C."/>
            <person name="Jackson D.J."/>
            <person name="Leys S.P."/>
            <person name="Shu S."/>
            <person name="Woodcroft B.J."/>
            <person name="Vervoort M."/>
            <person name="Kosik K.S."/>
            <person name="Manning G."/>
            <person name="Degnan B.M."/>
            <person name="Rokhsar D.S."/>
        </authorList>
    </citation>
    <scope>NUCLEOTIDE SEQUENCE [LARGE SCALE GENOMIC DNA]</scope>
</reference>
<dbReference type="KEGG" id="aqu:109593413"/>
<dbReference type="RefSeq" id="XP_019864062.1">
    <property type="nucleotide sequence ID" value="XM_020008503.1"/>
</dbReference>